<accession>A0ABR1SLU5</accession>
<keyword evidence="1" id="KW-0812">Transmembrane</keyword>
<protein>
    <submittedName>
        <fullName evidence="2">Uncharacterized protein</fullName>
    </submittedName>
</protein>
<feature type="transmembrane region" description="Helical" evidence="1">
    <location>
        <begin position="246"/>
        <end position="265"/>
    </location>
</feature>
<organism evidence="2 3">
    <name type="scientific">Apiospora rasikravindrae</name>
    <dbReference type="NCBI Taxonomy" id="990691"/>
    <lineage>
        <taxon>Eukaryota</taxon>
        <taxon>Fungi</taxon>
        <taxon>Dikarya</taxon>
        <taxon>Ascomycota</taxon>
        <taxon>Pezizomycotina</taxon>
        <taxon>Sordariomycetes</taxon>
        <taxon>Xylariomycetidae</taxon>
        <taxon>Amphisphaeriales</taxon>
        <taxon>Apiosporaceae</taxon>
        <taxon>Apiospora</taxon>
    </lineage>
</organism>
<dbReference type="PANTHER" id="PTHR35043">
    <property type="entry name" value="TRANSCRIPTION FACTOR DOMAIN-CONTAINING PROTEIN"/>
    <property type="match status" value="1"/>
</dbReference>
<keyword evidence="1" id="KW-0472">Membrane</keyword>
<feature type="transmembrane region" description="Helical" evidence="1">
    <location>
        <begin position="213"/>
        <end position="234"/>
    </location>
</feature>
<reference evidence="2 3" key="1">
    <citation type="submission" date="2023-01" db="EMBL/GenBank/DDBJ databases">
        <title>Analysis of 21 Apiospora genomes using comparative genomics revels a genus with tremendous synthesis potential of carbohydrate active enzymes and secondary metabolites.</title>
        <authorList>
            <person name="Sorensen T."/>
        </authorList>
    </citation>
    <scope>NUCLEOTIDE SEQUENCE [LARGE SCALE GENOMIC DNA]</scope>
    <source>
        <strain evidence="2 3">CBS 33761</strain>
    </source>
</reference>
<keyword evidence="1" id="KW-1133">Transmembrane helix</keyword>
<sequence>MHPKVSKTDLRSKIQKSVQVFLFPEASILYILNEWFIVRQLTNDMREERVHGWTRKQSFAILMGAVVVKLPQTTTRNDSSPWDNWLLKPLRFLRPKSTLGLELNGRILSDVLQNPIAEPQNPSSRIKSLRDWELFRNMPRDKDLDRRSKTNGFLKVLALSQVVEFFLKNIIWRRGIEDPFEIHLPADETQHLRDRLESGKTRKEKYWQIPGSWNFLASLLIVSGTVAIHLGLGWNIQLPSLLEQQLWRITNCIFPAYSIFLWVLWACKPRKSIGKLCFIPYAMLRLYFIAQCFAEFRAAPAGIYAKPASDWTTYWPRFGV</sequence>
<dbReference type="EMBL" id="JAQQWK010000009">
    <property type="protein sequence ID" value="KAK8035288.1"/>
    <property type="molecule type" value="Genomic_DNA"/>
</dbReference>
<dbReference type="Proteomes" id="UP001444661">
    <property type="component" value="Unassembled WGS sequence"/>
</dbReference>
<gene>
    <name evidence="2" type="ORF">PG993_010283</name>
</gene>
<evidence type="ECO:0000313" key="3">
    <source>
        <dbReference type="Proteomes" id="UP001444661"/>
    </source>
</evidence>
<name>A0ABR1SLU5_9PEZI</name>
<keyword evidence="3" id="KW-1185">Reference proteome</keyword>
<comment type="caution">
    <text evidence="2">The sequence shown here is derived from an EMBL/GenBank/DDBJ whole genome shotgun (WGS) entry which is preliminary data.</text>
</comment>
<dbReference type="PANTHER" id="PTHR35043:SF7">
    <property type="entry name" value="TRANSCRIPTION FACTOR DOMAIN-CONTAINING PROTEIN"/>
    <property type="match status" value="1"/>
</dbReference>
<proteinExistence type="predicted"/>
<evidence type="ECO:0000313" key="2">
    <source>
        <dbReference type="EMBL" id="KAK8035288.1"/>
    </source>
</evidence>
<evidence type="ECO:0000256" key="1">
    <source>
        <dbReference type="SAM" id="Phobius"/>
    </source>
</evidence>